<organism evidence="2 3">
    <name type="scientific">Haloarcula taiwanensis</name>
    <dbReference type="NCBI Taxonomy" id="1932004"/>
    <lineage>
        <taxon>Archaea</taxon>
        <taxon>Methanobacteriati</taxon>
        <taxon>Methanobacteriota</taxon>
        <taxon>Stenosarchaea group</taxon>
        <taxon>Halobacteria</taxon>
        <taxon>Halobacteriales</taxon>
        <taxon>Haloarculaceae</taxon>
        <taxon>Haloarcula</taxon>
    </lineage>
</organism>
<dbReference type="KEGG" id="hta:BVU17_18150"/>
<evidence type="ECO:0000313" key="3">
    <source>
        <dbReference type="Proteomes" id="UP000242917"/>
    </source>
</evidence>
<keyword evidence="1" id="KW-1133">Transmembrane helix</keyword>
<protein>
    <submittedName>
        <fullName evidence="2">Uncharacterized protein</fullName>
    </submittedName>
</protein>
<geneLocation type="plasmid" evidence="2 3">
    <name>pNYT2</name>
</geneLocation>
<dbReference type="EMBL" id="CP019157">
    <property type="protein sequence ID" value="AUG49510.1"/>
    <property type="molecule type" value="Genomic_DNA"/>
</dbReference>
<evidence type="ECO:0000313" key="2">
    <source>
        <dbReference type="EMBL" id="AUG49510.1"/>
    </source>
</evidence>
<keyword evidence="1" id="KW-0812">Transmembrane</keyword>
<feature type="transmembrane region" description="Helical" evidence="1">
    <location>
        <begin position="39"/>
        <end position="66"/>
    </location>
</feature>
<reference evidence="2 3" key="1">
    <citation type="submission" date="2017-01" db="EMBL/GenBank/DDBJ databases">
        <title>A Red Light-Sensitive Sensory Rhodopsin I From Haloarcula taiwanensis, A New Haloarchaeon Isolated From Taiwan.</title>
        <authorList>
            <person name="Yang C.-S."/>
            <person name="Han Y.-A."/>
            <person name="Chen P.-C."/>
            <person name="Ng W.V."/>
            <person name="Chen T.-W."/>
        </authorList>
    </citation>
    <scope>NUCLEOTIDE SEQUENCE [LARGE SCALE GENOMIC DNA]</scope>
    <source>
        <strain evidence="2 3">Taiwanensis</strain>
        <plasmid evidence="2 3">pNYT2</plasmid>
    </source>
</reference>
<keyword evidence="1" id="KW-0472">Membrane</keyword>
<dbReference type="Proteomes" id="UP000242917">
    <property type="component" value="Plasmid pNYT2"/>
</dbReference>
<dbReference type="AlphaFoldDB" id="A0A2H5A4B7"/>
<feature type="transmembrane region" description="Helical" evidence="1">
    <location>
        <begin position="6"/>
        <end position="27"/>
    </location>
</feature>
<proteinExistence type="predicted"/>
<accession>A0A2H5A4B7</accession>
<dbReference type="OrthoDB" id="222073at2157"/>
<keyword evidence="2" id="KW-0614">Plasmid</keyword>
<name>A0A2H5A4B7_9EURY</name>
<sequence>MFDWFGALVAEFGKEVALVTAVVYGGYKFRRIKSIIGGLVAAVGTVATFGALTVGALVLGMATGWVSVDVGQMIGDIVSGAGTAWDVAGKGAVDWLTTEVLG</sequence>
<evidence type="ECO:0000256" key="1">
    <source>
        <dbReference type="SAM" id="Phobius"/>
    </source>
</evidence>
<gene>
    <name evidence="2" type="ORF">BVU17_18150</name>
</gene>
<keyword evidence="3" id="KW-1185">Reference proteome</keyword>